<proteinExistence type="predicted"/>
<dbReference type="RefSeq" id="WP_121680496.1">
    <property type="nucleotide sequence ID" value="NZ_RCVZ01000006.1"/>
</dbReference>
<feature type="domain" description="DUF6884" evidence="1">
    <location>
        <begin position="23"/>
        <end position="143"/>
    </location>
</feature>
<protein>
    <recommendedName>
        <fullName evidence="1">DUF6884 domain-containing protein</fullName>
    </recommendedName>
</protein>
<dbReference type="AlphaFoldDB" id="A0A3L7K0A1"/>
<name>A0A3L7K0A1_9BACI</name>
<evidence type="ECO:0000259" key="1">
    <source>
        <dbReference type="Pfam" id="PF21818"/>
    </source>
</evidence>
<dbReference type="Proteomes" id="UP000276770">
    <property type="component" value="Unassembled WGS sequence"/>
</dbReference>
<organism evidence="2 3">
    <name type="scientific">Falsibacillus albus</name>
    <dbReference type="NCBI Taxonomy" id="2478915"/>
    <lineage>
        <taxon>Bacteria</taxon>
        <taxon>Bacillati</taxon>
        <taxon>Bacillota</taxon>
        <taxon>Bacilli</taxon>
        <taxon>Bacillales</taxon>
        <taxon>Bacillaceae</taxon>
        <taxon>Falsibacillus</taxon>
    </lineage>
</organism>
<dbReference type="EMBL" id="RCVZ01000006">
    <property type="protein sequence ID" value="RLQ95381.1"/>
    <property type="molecule type" value="Genomic_DNA"/>
</dbReference>
<reference evidence="2 3" key="1">
    <citation type="submission" date="2018-10" db="EMBL/GenBank/DDBJ databases">
        <title>Falsibacillus sp. genome draft.</title>
        <authorList>
            <person name="Shi S."/>
        </authorList>
    </citation>
    <scope>NUCLEOTIDE SEQUENCE [LARGE SCALE GENOMIC DNA]</scope>
    <source>
        <strain evidence="2 3">GY 10110</strain>
    </source>
</reference>
<comment type="caution">
    <text evidence="2">The sequence shown here is derived from an EMBL/GenBank/DDBJ whole genome shotgun (WGS) entry which is preliminary data.</text>
</comment>
<dbReference type="OrthoDB" id="2364857at2"/>
<sequence>MQTLCIIPSGKPKIWDRTPGAGPVPAHDAYVGTLHSLCQKYARTHFEQWIILSPKYGFLLPGELVPSTYDLSFSRRGDQEYTISIEELNAQATEKYLDAFPEIVMLGGKKFKPIIETCFPTAVHFHYPLFGTRGIGDMQAMLKDALLNNEKLHE</sequence>
<dbReference type="Pfam" id="PF21818">
    <property type="entry name" value="DUF6884"/>
    <property type="match status" value="1"/>
</dbReference>
<evidence type="ECO:0000313" key="3">
    <source>
        <dbReference type="Proteomes" id="UP000276770"/>
    </source>
</evidence>
<dbReference type="InterPro" id="IPR049251">
    <property type="entry name" value="DUF6884"/>
</dbReference>
<gene>
    <name evidence="2" type="ORF">D9X91_10090</name>
</gene>
<accession>A0A3L7K0A1</accession>
<evidence type="ECO:0000313" key="2">
    <source>
        <dbReference type="EMBL" id="RLQ95381.1"/>
    </source>
</evidence>
<keyword evidence="3" id="KW-1185">Reference proteome</keyword>